<feature type="signal peptide" evidence="1">
    <location>
        <begin position="1"/>
        <end position="30"/>
    </location>
</feature>
<evidence type="ECO:0000313" key="2">
    <source>
        <dbReference type="EMBL" id="EFV14921.1"/>
    </source>
</evidence>
<dbReference type="Proteomes" id="UP000004816">
    <property type="component" value="Unassembled WGS sequence"/>
</dbReference>
<protein>
    <submittedName>
        <fullName evidence="2">Uncharacterized protein</fullName>
    </submittedName>
</protein>
<evidence type="ECO:0000313" key="3">
    <source>
        <dbReference type="Proteomes" id="UP000004816"/>
    </source>
</evidence>
<accession>E5XL53</accession>
<keyword evidence="3" id="KW-1185">Reference proteome</keyword>
<comment type="caution">
    <text evidence="2">The sequence shown here is derived from an EMBL/GenBank/DDBJ whole genome shotgun (WGS) entry which is preliminary data.</text>
</comment>
<feature type="chain" id="PRO_5003202818" evidence="1">
    <location>
        <begin position="31"/>
        <end position="96"/>
    </location>
</feature>
<proteinExistence type="predicted"/>
<dbReference type="HOGENOM" id="CLU_2260598_0_0_11"/>
<organism evidence="2 3">
    <name type="scientific">Segniliparus rugosus (strain ATCC BAA-974 / DSM 45345 / CCUG 50838 / CIP 108380 / JCM 13579 / CDC 945)</name>
    <dbReference type="NCBI Taxonomy" id="679197"/>
    <lineage>
        <taxon>Bacteria</taxon>
        <taxon>Bacillati</taxon>
        <taxon>Actinomycetota</taxon>
        <taxon>Actinomycetes</taxon>
        <taxon>Mycobacteriales</taxon>
        <taxon>Segniliparaceae</taxon>
        <taxon>Segniliparus</taxon>
    </lineage>
</organism>
<dbReference type="STRING" id="679197.HMPREF9336_00222"/>
<sequence>MKIVRGLGSIAAIAGVTASVWLTGQLMANAAPGEGEYQVQCDVYSNSGFGGPFGGGGGMPVGQVIGIGSDEGEAMQDAQRKMWSYMNPYLSNCHPI</sequence>
<dbReference type="EMBL" id="ACZI02000003">
    <property type="protein sequence ID" value="EFV14921.1"/>
    <property type="molecule type" value="Genomic_DNA"/>
</dbReference>
<reference evidence="2 3" key="1">
    <citation type="journal article" date="2011" name="Stand. Genomic Sci.">
        <title>High quality draft genome sequence of Segniliparus rugosus CDC 945(T)= (ATCC BAA-974(T)).</title>
        <authorList>
            <person name="Earl A.M."/>
            <person name="Desjardins C.A."/>
            <person name="Fitzgerald M.G."/>
            <person name="Arachchi H.M."/>
            <person name="Zeng Q."/>
            <person name="Mehta T."/>
            <person name="Griggs A."/>
            <person name="Birren B.W."/>
            <person name="Toney N.C."/>
            <person name="Carr J."/>
            <person name="Posey J."/>
            <person name="Butler W.R."/>
        </authorList>
    </citation>
    <scope>NUCLEOTIDE SEQUENCE [LARGE SCALE GENOMIC DNA]</scope>
    <source>
        <strain evidence="3">ATCC BAA-974 / DSM 45345 / CCUG 50838 / CIP 108380 / JCM 13579 / CDC 945</strain>
    </source>
</reference>
<dbReference type="RefSeq" id="WP_007467003.1">
    <property type="nucleotide sequence ID" value="NZ_KI391954.1"/>
</dbReference>
<name>E5XL53_SEGRC</name>
<dbReference type="AlphaFoldDB" id="E5XL53"/>
<keyword evidence="1" id="KW-0732">Signal</keyword>
<evidence type="ECO:0000256" key="1">
    <source>
        <dbReference type="SAM" id="SignalP"/>
    </source>
</evidence>
<gene>
    <name evidence="2" type="ORF">HMPREF9336_00222</name>
</gene>